<dbReference type="RefSeq" id="WP_126819678.1">
    <property type="nucleotide sequence ID" value="NZ_PIPS01000001.1"/>
</dbReference>
<proteinExistence type="predicted"/>
<dbReference type="AlphaFoldDB" id="A0AA94EGK0"/>
<reference evidence="3" key="1">
    <citation type="journal article" date="2018" name="Front. Microbiol.">
        <title>Genome-Based Analysis Reveals the Taxonomy and Diversity of the Family Idiomarinaceae.</title>
        <authorList>
            <person name="Liu Y."/>
            <person name="Lai Q."/>
            <person name="Shao Z."/>
        </authorList>
    </citation>
    <scope>NUCLEOTIDE SEQUENCE [LARGE SCALE GENOMIC DNA]</scope>
    <source>
        <strain evidence="3">SN-14</strain>
    </source>
</reference>
<evidence type="ECO:0000313" key="2">
    <source>
        <dbReference type="EMBL" id="RUO45400.1"/>
    </source>
</evidence>
<feature type="transmembrane region" description="Helical" evidence="1">
    <location>
        <begin position="12"/>
        <end position="32"/>
    </location>
</feature>
<evidence type="ECO:0008006" key="4">
    <source>
        <dbReference type="Google" id="ProtNLM"/>
    </source>
</evidence>
<keyword evidence="1" id="KW-1133">Transmembrane helix</keyword>
<organism evidence="2 3">
    <name type="scientific">Idiomarina aquatica</name>
    <dbReference type="NCBI Taxonomy" id="1327752"/>
    <lineage>
        <taxon>Bacteria</taxon>
        <taxon>Pseudomonadati</taxon>
        <taxon>Pseudomonadota</taxon>
        <taxon>Gammaproteobacteria</taxon>
        <taxon>Alteromonadales</taxon>
        <taxon>Idiomarinaceae</taxon>
        <taxon>Idiomarina</taxon>
    </lineage>
</organism>
<gene>
    <name evidence="2" type="ORF">CWE23_05180</name>
</gene>
<dbReference type="EMBL" id="PIPS01000001">
    <property type="protein sequence ID" value="RUO45400.1"/>
    <property type="molecule type" value="Genomic_DNA"/>
</dbReference>
<dbReference type="Proteomes" id="UP000286680">
    <property type="component" value="Unassembled WGS sequence"/>
</dbReference>
<keyword evidence="3" id="KW-1185">Reference proteome</keyword>
<comment type="caution">
    <text evidence="2">The sequence shown here is derived from an EMBL/GenBank/DDBJ whole genome shotgun (WGS) entry which is preliminary data.</text>
</comment>
<keyword evidence="1" id="KW-0472">Membrane</keyword>
<accession>A0AA94EGK0</accession>
<sequence>MSAEEKSRSRLLRWLQNLVVITVMALLVMKLLEVGIFNDRWGWQAAEREVVQKRFNENAMLARTEWLRQGKPPQITLQTQREDFQVRMNRQGWPGIDNGCLRLWQMLAGGRLHPRVELQSQQCWFWVATTDAEATLRLVYDARTGQLK</sequence>
<evidence type="ECO:0000256" key="1">
    <source>
        <dbReference type="SAM" id="Phobius"/>
    </source>
</evidence>
<name>A0AA94EGK0_9GAMM</name>
<protein>
    <recommendedName>
        <fullName evidence="4">MSHA biogenesis protein MshF</fullName>
    </recommendedName>
</protein>
<evidence type="ECO:0000313" key="3">
    <source>
        <dbReference type="Proteomes" id="UP000286680"/>
    </source>
</evidence>
<keyword evidence="1" id="KW-0812">Transmembrane</keyword>